<evidence type="ECO:0000256" key="1">
    <source>
        <dbReference type="SAM" id="MobiDB-lite"/>
    </source>
</evidence>
<sequence length="91" mass="9784">MDTKVEKTKTPPATPSGTPTTPSATLATPVVGQDYLDPEILEDQEVKTSGTPATFQFSHCTFHMNFNFDGGFQPGTSILEGDDDDDDDDSN</sequence>
<organism evidence="2">
    <name type="scientific">viral metagenome</name>
    <dbReference type="NCBI Taxonomy" id="1070528"/>
    <lineage>
        <taxon>unclassified sequences</taxon>
        <taxon>metagenomes</taxon>
        <taxon>organismal metagenomes</taxon>
    </lineage>
</organism>
<feature type="compositionally biased region" description="Acidic residues" evidence="1">
    <location>
        <begin position="80"/>
        <end position="91"/>
    </location>
</feature>
<proteinExistence type="predicted"/>
<feature type="region of interest" description="Disordered" evidence="1">
    <location>
        <begin position="72"/>
        <end position="91"/>
    </location>
</feature>
<protein>
    <submittedName>
        <fullName evidence="2">Uncharacterized protein</fullName>
    </submittedName>
</protein>
<name>A0A6C0BPF0_9ZZZZ</name>
<feature type="compositionally biased region" description="Low complexity" evidence="1">
    <location>
        <begin position="15"/>
        <end position="27"/>
    </location>
</feature>
<accession>A0A6C0BPF0</accession>
<reference evidence="2" key="1">
    <citation type="journal article" date="2020" name="Nature">
        <title>Giant virus diversity and host interactions through global metagenomics.</title>
        <authorList>
            <person name="Schulz F."/>
            <person name="Roux S."/>
            <person name="Paez-Espino D."/>
            <person name="Jungbluth S."/>
            <person name="Walsh D.A."/>
            <person name="Denef V.J."/>
            <person name="McMahon K.D."/>
            <person name="Konstantinidis K.T."/>
            <person name="Eloe-Fadrosh E.A."/>
            <person name="Kyrpides N.C."/>
            <person name="Woyke T."/>
        </authorList>
    </citation>
    <scope>NUCLEOTIDE SEQUENCE</scope>
    <source>
        <strain evidence="2">GVMAG-M-3300018080-19</strain>
    </source>
</reference>
<evidence type="ECO:0000313" key="2">
    <source>
        <dbReference type="EMBL" id="QHS93651.1"/>
    </source>
</evidence>
<dbReference type="EMBL" id="MN739208">
    <property type="protein sequence ID" value="QHS93651.1"/>
    <property type="molecule type" value="Genomic_DNA"/>
</dbReference>
<feature type="region of interest" description="Disordered" evidence="1">
    <location>
        <begin position="1"/>
        <end position="27"/>
    </location>
</feature>
<dbReference type="AlphaFoldDB" id="A0A6C0BPF0"/>